<gene>
    <name evidence="2" type="ORF">FSARC_15045</name>
</gene>
<protein>
    <submittedName>
        <fullName evidence="2">Uncharacterized protein</fullName>
    </submittedName>
</protein>
<reference evidence="2" key="1">
    <citation type="journal article" date="2020" name="BMC Genomics">
        <title>Correction to: Identification and distribution of gene clusters required for synthesis of sphingolipid metabolism inhibitors in diverse species of the filamentous fungus Fusarium.</title>
        <authorList>
            <person name="Kim H.S."/>
            <person name="Lohmar J.M."/>
            <person name="Busman M."/>
            <person name="Brown D.W."/>
            <person name="Naumann T.A."/>
            <person name="Divon H.H."/>
            <person name="Lysoe E."/>
            <person name="Uhlig S."/>
            <person name="Proctor R.H."/>
        </authorList>
    </citation>
    <scope>NUCLEOTIDE SEQUENCE</scope>
    <source>
        <strain evidence="2">NRRL 20472</strain>
    </source>
</reference>
<dbReference type="Proteomes" id="UP000622797">
    <property type="component" value="Unassembled WGS sequence"/>
</dbReference>
<feature type="region of interest" description="Disordered" evidence="1">
    <location>
        <begin position="107"/>
        <end position="134"/>
    </location>
</feature>
<name>A0A8H4SNJ3_9HYPO</name>
<accession>A0A8H4SNJ3</accession>
<reference evidence="2" key="2">
    <citation type="submission" date="2020-05" db="EMBL/GenBank/DDBJ databases">
        <authorList>
            <person name="Kim H.-S."/>
            <person name="Proctor R.H."/>
            <person name="Brown D.W."/>
        </authorList>
    </citation>
    <scope>NUCLEOTIDE SEQUENCE</scope>
    <source>
        <strain evidence="2">NRRL 20472</strain>
    </source>
</reference>
<evidence type="ECO:0000256" key="1">
    <source>
        <dbReference type="SAM" id="MobiDB-lite"/>
    </source>
</evidence>
<evidence type="ECO:0000313" key="3">
    <source>
        <dbReference type="Proteomes" id="UP000622797"/>
    </source>
</evidence>
<proteinExistence type="predicted"/>
<comment type="caution">
    <text evidence="2">The sequence shown here is derived from an EMBL/GenBank/DDBJ whole genome shotgun (WGS) entry which is preliminary data.</text>
</comment>
<dbReference type="EMBL" id="JABEXW010001750">
    <property type="protein sequence ID" value="KAF4943108.1"/>
    <property type="molecule type" value="Genomic_DNA"/>
</dbReference>
<evidence type="ECO:0000313" key="2">
    <source>
        <dbReference type="EMBL" id="KAF4943108.1"/>
    </source>
</evidence>
<feature type="non-terminal residue" evidence="2">
    <location>
        <position position="134"/>
    </location>
</feature>
<organism evidence="2 3">
    <name type="scientific">Fusarium sarcochroum</name>
    <dbReference type="NCBI Taxonomy" id="1208366"/>
    <lineage>
        <taxon>Eukaryota</taxon>
        <taxon>Fungi</taxon>
        <taxon>Dikarya</taxon>
        <taxon>Ascomycota</taxon>
        <taxon>Pezizomycotina</taxon>
        <taxon>Sordariomycetes</taxon>
        <taxon>Hypocreomycetidae</taxon>
        <taxon>Hypocreales</taxon>
        <taxon>Nectriaceae</taxon>
        <taxon>Fusarium</taxon>
        <taxon>Fusarium lateritium species complex</taxon>
    </lineage>
</organism>
<keyword evidence="3" id="KW-1185">Reference proteome</keyword>
<dbReference type="AlphaFoldDB" id="A0A8H4SNJ3"/>
<sequence length="134" mass="14324">MSSVYYNIIVHPYLIPWMTTMPTTARPPQTAIKQEIHSDMETVPIGHGAFDFIPTPPDLVHAHTPSAANNHGAAVHALSHGSHDMYAIASPHGLPYGVSNATNSYPGGGIDHPASSEVNDRCMGTEPRCGSQLE</sequence>